<keyword evidence="8 13" id="KW-1133">Transmembrane helix</keyword>
<evidence type="ECO:0000256" key="10">
    <source>
        <dbReference type="ARBA" id="ARBA00023136"/>
    </source>
</evidence>
<evidence type="ECO:0000256" key="7">
    <source>
        <dbReference type="ARBA" id="ARBA00022967"/>
    </source>
</evidence>
<dbReference type="InterPro" id="IPR042106">
    <property type="entry name" value="Nuo/plastoQ_OxRdtase_6_NuoJ"/>
</dbReference>
<dbReference type="AlphaFoldDB" id="A0A1G6Y5C0"/>
<keyword evidence="15" id="KW-1185">Reference proteome</keyword>
<evidence type="ECO:0000313" key="14">
    <source>
        <dbReference type="EMBL" id="SDD84897.1"/>
    </source>
</evidence>
<evidence type="ECO:0000256" key="3">
    <source>
        <dbReference type="ARBA" id="ARBA00019907"/>
    </source>
</evidence>
<evidence type="ECO:0000313" key="15">
    <source>
        <dbReference type="Proteomes" id="UP000198748"/>
    </source>
</evidence>
<reference evidence="15" key="1">
    <citation type="submission" date="2016-10" db="EMBL/GenBank/DDBJ databases">
        <authorList>
            <person name="Varghese N."/>
            <person name="Submissions S."/>
        </authorList>
    </citation>
    <scope>NUCLEOTIDE SEQUENCE [LARGE SCALE GENOMIC DNA]</scope>
    <source>
        <strain evidence="15">DSM 25329</strain>
    </source>
</reference>
<comment type="subunit">
    <text evidence="11">Composed of 13 different subunits. Subunits NuoA, H, J, K, L, M, N constitute the membrane sector of the complex.</text>
</comment>
<comment type="subcellular location">
    <subcellularLocation>
        <location evidence="1 13">Cell membrane</location>
        <topology evidence="1 13">Multi-pass membrane protein</topology>
    </subcellularLocation>
</comment>
<evidence type="ECO:0000256" key="6">
    <source>
        <dbReference type="ARBA" id="ARBA00022719"/>
    </source>
</evidence>
<name>A0A1G6Y5C0_9BACT</name>
<organism evidence="14 15">
    <name type="scientific">Dyadobacter soli</name>
    <dbReference type="NCBI Taxonomy" id="659014"/>
    <lineage>
        <taxon>Bacteria</taxon>
        <taxon>Pseudomonadati</taxon>
        <taxon>Bacteroidota</taxon>
        <taxon>Cytophagia</taxon>
        <taxon>Cytophagales</taxon>
        <taxon>Spirosomataceae</taxon>
        <taxon>Dyadobacter</taxon>
    </lineage>
</organism>
<keyword evidence="7" id="KW-1278">Translocase</keyword>
<comment type="catalytic activity">
    <reaction evidence="12 13">
        <text>a quinone + NADH + 5 H(+)(in) = a quinol + NAD(+) + 4 H(+)(out)</text>
        <dbReference type="Rhea" id="RHEA:57888"/>
        <dbReference type="ChEBI" id="CHEBI:15378"/>
        <dbReference type="ChEBI" id="CHEBI:24646"/>
        <dbReference type="ChEBI" id="CHEBI:57540"/>
        <dbReference type="ChEBI" id="CHEBI:57945"/>
        <dbReference type="ChEBI" id="CHEBI:132124"/>
    </reaction>
</comment>
<evidence type="ECO:0000256" key="12">
    <source>
        <dbReference type="ARBA" id="ARBA00047712"/>
    </source>
</evidence>
<keyword evidence="5 13" id="KW-0812">Transmembrane</keyword>
<dbReference type="Proteomes" id="UP000198748">
    <property type="component" value="Unassembled WGS sequence"/>
</dbReference>
<evidence type="ECO:0000256" key="11">
    <source>
        <dbReference type="ARBA" id="ARBA00025811"/>
    </source>
</evidence>
<comment type="function">
    <text evidence="13">NDH-1 shuttles electrons from NADH, via FMN and iron-sulfur (Fe-S) centers, to quinones in the respiratory chain. Couples the redox reaction to proton translocation (for every two electrons transferred, four hydrogen ions are translocated across the cytoplasmic membrane), and thus conserves the redox energy in a proton gradient.</text>
</comment>
<sequence>MEIAFYIAGTVAVVATLMVITRHNPVHALLYLNVSLLAHAMLFYLLGASFAALLEIIIYAGAIMVLFIFVVMLLNLGKETAEQERKWLKVKVWVGPTLLAAVLFAEFLVLVLSSGQGTYSPAVVSPRQVAVSLFREYLIGVELAAMLLMAAVVGAAHIGRHKRLVLHRFLKEEVEKEEEKHEAVML</sequence>
<dbReference type="GO" id="GO:0008137">
    <property type="term" value="F:NADH dehydrogenase (ubiquinone) activity"/>
    <property type="evidence" value="ECO:0007669"/>
    <property type="project" value="UniProtKB-UniRule"/>
</dbReference>
<proteinExistence type="inferred from homology"/>
<evidence type="ECO:0000256" key="9">
    <source>
        <dbReference type="ARBA" id="ARBA00023027"/>
    </source>
</evidence>
<keyword evidence="10 13" id="KW-0472">Membrane</keyword>
<dbReference type="PANTHER" id="PTHR33269:SF17">
    <property type="entry name" value="NADH-UBIQUINONE OXIDOREDUCTASE CHAIN 6"/>
    <property type="match status" value="1"/>
</dbReference>
<dbReference type="Gene3D" id="1.20.120.1200">
    <property type="entry name" value="NADH-ubiquinone/plastoquinone oxidoreductase chain 6, subunit NuoJ"/>
    <property type="match status" value="1"/>
</dbReference>
<dbReference type="InterPro" id="IPR001457">
    <property type="entry name" value="NADH_UbQ/plastoQ_OxRdtase_su6"/>
</dbReference>
<dbReference type="EC" id="7.1.1.-" evidence="13"/>
<dbReference type="GO" id="GO:0048038">
    <property type="term" value="F:quinone binding"/>
    <property type="evidence" value="ECO:0007669"/>
    <property type="project" value="UniProtKB-UniRule"/>
</dbReference>
<dbReference type="EMBL" id="FNAN01000002">
    <property type="protein sequence ID" value="SDD84897.1"/>
    <property type="molecule type" value="Genomic_DNA"/>
</dbReference>
<protein>
    <recommendedName>
        <fullName evidence="3 13">NADH-quinone oxidoreductase subunit J</fullName>
        <ecNumber evidence="13">7.1.1.-</ecNumber>
    </recommendedName>
</protein>
<comment type="similarity">
    <text evidence="2 13">Belongs to the complex I subunit 6 family.</text>
</comment>
<dbReference type="FunFam" id="1.20.120.1200:FF:000001">
    <property type="entry name" value="NADH-quinone oxidoreductase subunit J"/>
    <property type="match status" value="1"/>
</dbReference>
<evidence type="ECO:0000256" key="2">
    <source>
        <dbReference type="ARBA" id="ARBA00005698"/>
    </source>
</evidence>
<dbReference type="Pfam" id="PF00499">
    <property type="entry name" value="Oxidored_q3"/>
    <property type="match status" value="1"/>
</dbReference>
<feature type="transmembrane region" description="Helical" evidence="13">
    <location>
        <begin position="97"/>
        <end position="117"/>
    </location>
</feature>
<evidence type="ECO:0000256" key="4">
    <source>
        <dbReference type="ARBA" id="ARBA00022475"/>
    </source>
</evidence>
<keyword evidence="9 13" id="KW-0520">NAD</keyword>
<dbReference type="OrthoDB" id="9790848at2"/>
<keyword evidence="6 13" id="KW-0874">Quinone</keyword>
<evidence type="ECO:0000256" key="1">
    <source>
        <dbReference type="ARBA" id="ARBA00004651"/>
    </source>
</evidence>
<evidence type="ECO:0000256" key="13">
    <source>
        <dbReference type="RuleBase" id="RU004429"/>
    </source>
</evidence>
<feature type="transmembrane region" description="Helical" evidence="13">
    <location>
        <begin position="28"/>
        <end position="50"/>
    </location>
</feature>
<feature type="transmembrane region" description="Helical" evidence="13">
    <location>
        <begin position="6"/>
        <end position="21"/>
    </location>
</feature>
<keyword evidence="4 13" id="KW-1003">Cell membrane</keyword>
<dbReference type="PANTHER" id="PTHR33269">
    <property type="entry name" value="NADH-UBIQUINONE OXIDOREDUCTASE CHAIN 6"/>
    <property type="match status" value="1"/>
</dbReference>
<evidence type="ECO:0000256" key="8">
    <source>
        <dbReference type="ARBA" id="ARBA00022989"/>
    </source>
</evidence>
<feature type="transmembrane region" description="Helical" evidence="13">
    <location>
        <begin position="56"/>
        <end position="76"/>
    </location>
</feature>
<dbReference type="NCBIfam" id="NF005162">
    <property type="entry name" value="PRK06638.1-1"/>
    <property type="match status" value="1"/>
</dbReference>
<dbReference type="RefSeq" id="WP_090146895.1">
    <property type="nucleotide sequence ID" value="NZ_FNAN01000002.1"/>
</dbReference>
<dbReference type="GO" id="GO:0005886">
    <property type="term" value="C:plasma membrane"/>
    <property type="evidence" value="ECO:0007669"/>
    <property type="project" value="UniProtKB-SubCell"/>
</dbReference>
<dbReference type="STRING" id="659014.SAMN04487996_102337"/>
<feature type="transmembrane region" description="Helical" evidence="13">
    <location>
        <begin position="137"/>
        <end position="158"/>
    </location>
</feature>
<gene>
    <name evidence="14" type="ORF">SAMN04487996_102337</name>
</gene>
<evidence type="ECO:0000256" key="5">
    <source>
        <dbReference type="ARBA" id="ARBA00022692"/>
    </source>
</evidence>
<accession>A0A1G6Y5C0</accession>